<keyword evidence="4" id="KW-0804">Transcription</keyword>
<keyword evidence="5" id="KW-0539">Nucleus</keyword>
<keyword evidence="7" id="KW-0472">Membrane</keyword>
<dbReference type="GO" id="GO:0003700">
    <property type="term" value="F:DNA-binding transcription factor activity"/>
    <property type="evidence" value="ECO:0007669"/>
    <property type="project" value="InterPro"/>
</dbReference>
<dbReference type="PANTHER" id="PTHR32002">
    <property type="entry name" value="PROTEIN NLP8"/>
    <property type="match status" value="1"/>
</dbReference>
<evidence type="ECO:0000313" key="10">
    <source>
        <dbReference type="EMBL" id="CAJ1955506.1"/>
    </source>
</evidence>
<reference evidence="10" key="1">
    <citation type="submission" date="2023-10" db="EMBL/GenBank/DDBJ databases">
        <authorList>
            <person name="Domelevo Entfellner J.-B."/>
        </authorList>
    </citation>
    <scope>NUCLEOTIDE SEQUENCE</scope>
</reference>
<dbReference type="InterPro" id="IPR055081">
    <property type="entry name" value="NLP1-9_GAF"/>
</dbReference>
<dbReference type="InterPro" id="IPR045012">
    <property type="entry name" value="NLP"/>
</dbReference>
<dbReference type="PROSITE" id="PS51745">
    <property type="entry name" value="PB1"/>
    <property type="match status" value="1"/>
</dbReference>
<feature type="domain" description="RWP-RK" evidence="8">
    <location>
        <begin position="585"/>
        <end position="671"/>
    </location>
</feature>
<evidence type="ECO:0000256" key="6">
    <source>
        <dbReference type="SAM" id="MobiDB-lite"/>
    </source>
</evidence>
<comment type="subunit">
    <text evidence="1">Homodimers and heterodimers.</text>
</comment>
<feature type="transmembrane region" description="Helical" evidence="7">
    <location>
        <begin position="1092"/>
        <end position="1109"/>
    </location>
</feature>
<evidence type="ECO:0000256" key="7">
    <source>
        <dbReference type="SAM" id="Phobius"/>
    </source>
</evidence>
<keyword evidence="3" id="KW-0238">DNA-binding</keyword>
<dbReference type="InterPro" id="IPR000270">
    <property type="entry name" value="PB1_dom"/>
</dbReference>
<organism evidence="10 11">
    <name type="scientific">Sphenostylis stenocarpa</name>
    <dbReference type="NCBI Taxonomy" id="92480"/>
    <lineage>
        <taxon>Eukaryota</taxon>
        <taxon>Viridiplantae</taxon>
        <taxon>Streptophyta</taxon>
        <taxon>Embryophyta</taxon>
        <taxon>Tracheophyta</taxon>
        <taxon>Spermatophyta</taxon>
        <taxon>Magnoliopsida</taxon>
        <taxon>eudicotyledons</taxon>
        <taxon>Gunneridae</taxon>
        <taxon>Pentapetalae</taxon>
        <taxon>rosids</taxon>
        <taxon>fabids</taxon>
        <taxon>Fabales</taxon>
        <taxon>Fabaceae</taxon>
        <taxon>Papilionoideae</taxon>
        <taxon>50 kb inversion clade</taxon>
        <taxon>NPAAA clade</taxon>
        <taxon>indigoferoid/millettioid clade</taxon>
        <taxon>Phaseoleae</taxon>
        <taxon>Sphenostylis</taxon>
    </lineage>
</organism>
<dbReference type="AlphaFoldDB" id="A0AA86SL40"/>
<dbReference type="PANTHER" id="PTHR32002:SF41">
    <property type="entry name" value="PROTEIN NLP8"/>
    <property type="match status" value="1"/>
</dbReference>
<protein>
    <submittedName>
        <fullName evidence="10">Uncharacterized protein</fullName>
    </submittedName>
</protein>
<evidence type="ECO:0000256" key="1">
    <source>
        <dbReference type="ARBA" id="ARBA00011726"/>
    </source>
</evidence>
<dbReference type="SMART" id="SM00666">
    <property type="entry name" value="PB1"/>
    <property type="match status" value="1"/>
</dbReference>
<accession>A0AA86SL40</accession>
<name>A0AA86SL40_9FABA</name>
<evidence type="ECO:0000256" key="5">
    <source>
        <dbReference type="ARBA" id="ARBA00023242"/>
    </source>
</evidence>
<dbReference type="InterPro" id="IPR034891">
    <property type="entry name" value="PB1_NLP"/>
</dbReference>
<evidence type="ECO:0000259" key="8">
    <source>
        <dbReference type="PROSITE" id="PS51519"/>
    </source>
</evidence>
<dbReference type="InterPro" id="IPR003035">
    <property type="entry name" value="RWP-RK_dom"/>
</dbReference>
<dbReference type="Pfam" id="PF22922">
    <property type="entry name" value="GAF_NLP"/>
    <property type="match status" value="1"/>
</dbReference>
<sequence>MEYPFSSKERDIGDWQSSGTQLVGSASLEDRMSNLISEDMPNSFSELMNFDSYAGLCNNPSISDQILANQLPSFGSLSYSSPDGFDLIQQNSGQCYMSGVGRNNNDMESSAIYGEKVVCQQMDTLLGFLNDANEANNLNSKLKINGSSQHLNNSDAGNYIMSRPPSLSLDDRMLRALSFFKESAGGGILAQVWVPIKDGNQFILSTSEQPYLLDQMLAGYREVSRTFKFSAEGKSGCFQGLPGRVFTSKVPEWTSNVGYYSMSEYLRFEHAINHQVRGSIAFPIFDVHSEQSCCAVLELVTTKEKPDFNRELEIVCRALQLVNLRTTKPLRYLPQCLSNNKKATLTEIVDVLRSVCHAHRLPLALTWIPCFYTEGSRGEATRMQIKGGHSSTSGKSILCIEESACYITDRALAGFVRACTEHHLEEGKGIAGKALQSNHPFFYPDVKTYDISEYPLVHHARKYNLNAAVAIRLRSTYTDDDDYILEFFLPVNMRGSSEQQLLLDNLSGTMQRICSSLRTVSDAELSRIESSQVRFGKKNAPCFFPLSSQNSEVSLINGVYQSVPNMSLKSTNVRDNEIDSSANQGRNGTKRQVHKNRSTSEKNVSLSVLQQYFSGSLKDAAKKIGVCPTTLKRICRQHGISRWPSRKIKKVSRSLKKIQTLLDSVRGVEGGLKFDPSMGAFVVARSTIQEIDAYKSLQFSEKSIIKDPSPVTQEAVLVPSAPCSESEKFSIKLEGKLKKMNVFSVDCSEDSKSIAIDNGSCQMESLCTKVQDCPEQACLGSVLAKEQDKRILNKSGFGIENLKCNILGHSSNSLIDNEIDIGVDGDNGVVEPNQPTSSSLTDSSIGSGSMMHSSSLGSQSFENQIQSKVKSAIVDSGSKLIVKAIYREDTIRFKFDPSAGCLRLYEEVAARFKLQTGSFQLKYLDDEEEWVMLVNDADLQECLEILDDIGTYCVRFLVRDVPSVLSSSGKCWSLNGIAFLTYFFIGCSSGSFKVLKKDQTSMILQITDYEESMIAPGTMSELAFNKYKRWQWWFLVALSTAYLIKVNLLVLSLAGFTTLRVEIANDGYSSLNCCLPDLIHDIVYNSFTFRRFNSVSPSIIVLIYMLFYVS</sequence>
<dbReference type="InterPro" id="IPR053793">
    <property type="entry name" value="PB1-like"/>
</dbReference>
<feature type="compositionally biased region" description="Basic residues" evidence="6">
    <location>
        <begin position="588"/>
        <end position="597"/>
    </location>
</feature>
<feature type="region of interest" description="Disordered" evidence="6">
    <location>
        <begin position="575"/>
        <end position="602"/>
    </location>
</feature>
<evidence type="ECO:0000313" key="11">
    <source>
        <dbReference type="Proteomes" id="UP001189624"/>
    </source>
</evidence>
<dbReference type="Pfam" id="PF00564">
    <property type="entry name" value="PB1"/>
    <property type="match status" value="1"/>
</dbReference>
<dbReference type="EMBL" id="OY731402">
    <property type="protein sequence ID" value="CAJ1955506.1"/>
    <property type="molecule type" value="Genomic_DNA"/>
</dbReference>
<evidence type="ECO:0000256" key="2">
    <source>
        <dbReference type="ARBA" id="ARBA00023015"/>
    </source>
</evidence>
<feature type="domain" description="PB1" evidence="9">
    <location>
        <begin position="879"/>
        <end position="961"/>
    </location>
</feature>
<gene>
    <name evidence="10" type="ORF">AYBTSS11_LOCUS16164</name>
</gene>
<dbReference type="GO" id="GO:0003677">
    <property type="term" value="F:DNA binding"/>
    <property type="evidence" value="ECO:0007669"/>
    <property type="project" value="UniProtKB-KW"/>
</dbReference>
<keyword evidence="7" id="KW-0812">Transmembrane</keyword>
<dbReference type="Gene3D" id="3.10.20.90">
    <property type="entry name" value="Phosphatidylinositol 3-kinase Catalytic Subunit, Chain A, domain 1"/>
    <property type="match status" value="1"/>
</dbReference>
<feature type="region of interest" description="Disordered" evidence="6">
    <location>
        <begin position="828"/>
        <end position="853"/>
    </location>
</feature>
<dbReference type="SUPFAM" id="SSF54277">
    <property type="entry name" value="CAD &amp; PB1 domains"/>
    <property type="match status" value="1"/>
</dbReference>
<dbReference type="Pfam" id="PF02042">
    <property type="entry name" value="RWP-RK"/>
    <property type="match status" value="1"/>
</dbReference>
<dbReference type="Proteomes" id="UP001189624">
    <property type="component" value="Chromosome 5"/>
</dbReference>
<keyword evidence="2" id="KW-0805">Transcription regulation</keyword>
<evidence type="ECO:0000256" key="3">
    <source>
        <dbReference type="ARBA" id="ARBA00023125"/>
    </source>
</evidence>
<keyword evidence="7" id="KW-1133">Transmembrane helix</keyword>
<evidence type="ECO:0000256" key="4">
    <source>
        <dbReference type="ARBA" id="ARBA00023163"/>
    </source>
</evidence>
<proteinExistence type="predicted"/>
<dbReference type="CDD" id="cd06407">
    <property type="entry name" value="PB1_NLP"/>
    <property type="match status" value="1"/>
</dbReference>
<feature type="compositionally biased region" description="Polar residues" evidence="6">
    <location>
        <begin position="578"/>
        <end position="587"/>
    </location>
</feature>
<keyword evidence="11" id="KW-1185">Reference proteome</keyword>
<feature type="transmembrane region" description="Helical" evidence="7">
    <location>
        <begin position="1032"/>
        <end position="1056"/>
    </location>
</feature>
<dbReference type="PROSITE" id="PS51519">
    <property type="entry name" value="RWP_RK"/>
    <property type="match status" value="1"/>
</dbReference>
<evidence type="ECO:0000259" key="9">
    <source>
        <dbReference type="PROSITE" id="PS51745"/>
    </source>
</evidence>
<dbReference type="Gramene" id="rna-AYBTSS11_LOCUS16164">
    <property type="protein sequence ID" value="CAJ1955506.1"/>
    <property type="gene ID" value="gene-AYBTSS11_LOCUS16164"/>
</dbReference>
<feature type="compositionally biased region" description="Low complexity" evidence="6">
    <location>
        <begin position="836"/>
        <end position="853"/>
    </location>
</feature>